<proteinExistence type="predicted"/>
<reference evidence="1 2" key="1">
    <citation type="submission" date="2015-11" db="EMBL/GenBank/DDBJ databases">
        <title>Draft genome sequences of new species of the genus Lactobacillus isolated from orchardgrass silage.</title>
        <authorList>
            <person name="Tohno M."/>
            <person name="Tanizawa Y."/>
            <person name="Arita M."/>
        </authorList>
    </citation>
    <scope>NUCLEOTIDE SEQUENCE [LARGE SCALE GENOMIC DNA]</scope>
    <source>
        <strain evidence="1 2">IWT140</strain>
    </source>
</reference>
<protein>
    <submittedName>
        <fullName evidence="1">Uncharacterized protein</fullName>
    </submittedName>
</protein>
<sequence length="278" mass="31798">MKQAIFWVTSLAGLRKLTFKQKVKSLMNDQVQVTIILAMIRFNHYEVARHLIEAQFQRSQLLQLNIVSLADLMADAPGIEVASEEQFKTDFEALPSHRFDAADDTQQTIVRYIKGGEITAEVSEDLNQNPLLKTRFNNHQPVQSAVYAAGKQFGIISYQEGELAQALLLNRQGQLVTRFIRYTKPVSYVYTMGRTSKLAFTELVSETDKGQHVIYQDSEVRSYYEVVSYQDYDRFDSVYSFYASLLEKVAGADSGLFIDLNDNPELTPYLPQQLIFNY</sequence>
<evidence type="ECO:0000313" key="2">
    <source>
        <dbReference type="Proteomes" id="UP000198430"/>
    </source>
</evidence>
<gene>
    <name evidence="1" type="ORF">IWT140_01400</name>
</gene>
<evidence type="ECO:0000313" key="1">
    <source>
        <dbReference type="EMBL" id="GAX03775.1"/>
    </source>
</evidence>
<keyword evidence="2" id="KW-1185">Reference proteome</keyword>
<dbReference type="AlphaFoldDB" id="A0A1Z5IPV0"/>
<organism evidence="1 2">
    <name type="scientific">Secundilactobacillus pentosiphilus</name>
    <dbReference type="NCBI Taxonomy" id="1714682"/>
    <lineage>
        <taxon>Bacteria</taxon>
        <taxon>Bacillati</taxon>
        <taxon>Bacillota</taxon>
        <taxon>Bacilli</taxon>
        <taxon>Lactobacillales</taxon>
        <taxon>Lactobacillaceae</taxon>
        <taxon>Secundilactobacillus</taxon>
    </lineage>
</organism>
<comment type="caution">
    <text evidence="1">The sequence shown here is derived from an EMBL/GenBank/DDBJ whole genome shotgun (WGS) entry which is preliminary data.</text>
</comment>
<name>A0A1Z5IPV0_9LACO</name>
<accession>A0A1Z5IPV0</accession>
<dbReference type="EMBL" id="BCMH01000009">
    <property type="protein sequence ID" value="GAX03775.1"/>
    <property type="molecule type" value="Genomic_DNA"/>
</dbReference>
<dbReference type="Proteomes" id="UP000198430">
    <property type="component" value="Unassembled WGS sequence"/>
</dbReference>
<dbReference type="RefSeq" id="WP_089088741.1">
    <property type="nucleotide sequence ID" value="NZ_BCMH01000009.1"/>
</dbReference>